<dbReference type="Gene3D" id="3.40.50.2300">
    <property type="match status" value="1"/>
</dbReference>
<dbReference type="InterPro" id="IPR050595">
    <property type="entry name" value="Bact_response_regulator"/>
</dbReference>
<dbReference type="EMBL" id="CP089982">
    <property type="protein sequence ID" value="WXA94317.1"/>
    <property type="molecule type" value="Genomic_DNA"/>
</dbReference>
<dbReference type="PANTHER" id="PTHR44591:SF3">
    <property type="entry name" value="RESPONSE REGULATORY DOMAIN-CONTAINING PROTEIN"/>
    <property type="match status" value="1"/>
</dbReference>
<evidence type="ECO:0000313" key="5">
    <source>
        <dbReference type="Proteomes" id="UP001379533"/>
    </source>
</evidence>
<feature type="domain" description="Response regulatory" evidence="3">
    <location>
        <begin position="18"/>
        <end position="136"/>
    </location>
</feature>
<dbReference type="SUPFAM" id="SSF52172">
    <property type="entry name" value="CheY-like"/>
    <property type="match status" value="1"/>
</dbReference>
<evidence type="ECO:0000313" key="4">
    <source>
        <dbReference type="EMBL" id="WXA94317.1"/>
    </source>
</evidence>
<dbReference type="InterPro" id="IPR011006">
    <property type="entry name" value="CheY-like_superfamily"/>
</dbReference>
<dbReference type="SMART" id="SM00448">
    <property type="entry name" value="REC"/>
    <property type="match status" value="1"/>
</dbReference>
<name>A0ABZ2K6J9_9BACT</name>
<dbReference type="Pfam" id="PF00072">
    <property type="entry name" value="Response_reg"/>
    <property type="match status" value="1"/>
</dbReference>
<gene>
    <name evidence="4" type="ORF">LZC95_48715</name>
</gene>
<evidence type="ECO:0000256" key="1">
    <source>
        <dbReference type="ARBA" id="ARBA00022553"/>
    </source>
</evidence>
<evidence type="ECO:0000259" key="3">
    <source>
        <dbReference type="PROSITE" id="PS50110"/>
    </source>
</evidence>
<accession>A0ABZ2K6J9</accession>
<reference evidence="4 5" key="1">
    <citation type="submission" date="2021-12" db="EMBL/GenBank/DDBJ databases">
        <title>Discovery of the Pendulisporaceae a myxobacterial family with distinct sporulation behavior and unique specialized metabolism.</title>
        <authorList>
            <person name="Garcia R."/>
            <person name="Popoff A."/>
            <person name="Bader C.D."/>
            <person name="Loehr J."/>
            <person name="Walesch S."/>
            <person name="Walt C."/>
            <person name="Boldt J."/>
            <person name="Bunk B."/>
            <person name="Haeckl F.J.F.P.J."/>
            <person name="Gunesch A.P."/>
            <person name="Birkelbach J."/>
            <person name="Nuebel U."/>
            <person name="Pietschmann T."/>
            <person name="Bach T."/>
            <person name="Mueller R."/>
        </authorList>
    </citation>
    <scope>NUCLEOTIDE SEQUENCE [LARGE SCALE GENOMIC DNA]</scope>
    <source>
        <strain evidence="4 5">MSr12523</strain>
    </source>
</reference>
<feature type="modified residue" description="4-aspartylphosphate" evidence="2">
    <location>
        <position position="67"/>
    </location>
</feature>
<dbReference type="RefSeq" id="WP_394844918.1">
    <property type="nucleotide sequence ID" value="NZ_CP089982.1"/>
</dbReference>
<proteinExistence type="predicted"/>
<dbReference type="PROSITE" id="PS50110">
    <property type="entry name" value="RESPONSE_REGULATORY"/>
    <property type="match status" value="1"/>
</dbReference>
<sequence>MDSKSSSSNAEVRLDGICVLVIEDEDDSLLLMETALKARGAIVRGAKSASEGRHLLEVFPADAIVSDISMPEEDGYSFIRSIRSLPAEKGGSTPAVALSGHAFPEDVRRSLEAGYDVHVTKPVHLENLLEAVRGLIDHAARDARIEGILAGPHAHVS</sequence>
<dbReference type="Proteomes" id="UP001379533">
    <property type="component" value="Chromosome"/>
</dbReference>
<dbReference type="InterPro" id="IPR001789">
    <property type="entry name" value="Sig_transdc_resp-reg_receiver"/>
</dbReference>
<evidence type="ECO:0000256" key="2">
    <source>
        <dbReference type="PROSITE-ProRule" id="PRU00169"/>
    </source>
</evidence>
<keyword evidence="1 2" id="KW-0597">Phosphoprotein</keyword>
<dbReference type="PANTHER" id="PTHR44591">
    <property type="entry name" value="STRESS RESPONSE REGULATOR PROTEIN 1"/>
    <property type="match status" value="1"/>
</dbReference>
<keyword evidence="5" id="KW-1185">Reference proteome</keyword>
<protein>
    <submittedName>
        <fullName evidence="4">Response regulator</fullName>
    </submittedName>
</protein>
<organism evidence="4 5">
    <name type="scientific">Pendulispora brunnea</name>
    <dbReference type="NCBI Taxonomy" id="2905690"/>
    <lineage>
        <taxon>Bacteria</taxon>
        <taxon>Pseudomonadati</taxon>
        <taxon>Myxococcota</taxon>
        <taxon>Myxococcia</taxon>
        <taxon>Myxococcales</taxon>
        <taxon>Sorangiineae</taxon>
        <taxon>Pendulisporaceae</taxon>
        <taxon>Pendulispora</taxon>
    </lineage>
</organism>